<accession>A0ABC9EIW7</accession>
<evidence type="ECO:0000313" key="3">
    <source>
        <dbReference type="Proteomes" id="UP001497457"/>
    </source>
</evidence>
<dbReference type="EMBL" id="OZ075114">
    <property type="protein sequence ID" value="CAL5059187.1"/>
    <property type="molecule type" value="Genomic_DNA"/>
</dbReference>
<dbReference type="Proteomes" id="UP001497457">
    <property type="component" value="Chromosome 4rd"/>
</dbReference>
<evidence type="ECO:0000313" key="2">
    <source>
        <dbReference type="EMBL" id="CAL5059187.1"/>
    </source>
</evidence>
<proteinExistence type="predicted"/>
<keyword evidence="1" id="KW-0472">Membrane</keyword>
<keyword evidence="1" id="KW-0812">Transmembrane</keyword>
<keyword evidence="1" id="KW-1133">Transmembrane helix</keyword>
<gene>
    <name evidence="2" type="ORF">URODEC1_LOCUS96515</name>
</gene>
<keyword evidence="3" id="KW-1185">Reference proteome</keyword>
<organism evidence="2 3">
    <name type="scientific">Urochloa decumbens</name>
    <dbReference type="NCBI Taxonomy" id="240449"/>
    <lineage>
        <taxon>Eukaryota</taxon>
        <taxon>Viridiplantae</taxon>
        <taxon>Streptophyta</taxon>
        <taxon>Embryophyta</taxon>
        <taxon>Tracheophyta</taxon>
        <taxon>Spermatophyta</taxon>
        <taxon>Magnoliopsida</taxon>
        <taxon>Liliopsida</taxon>
        <taxon>Poales</taxon>
        <taxon>Poaceae</taxon>
        <taxon>PACMAD clade</taxon>
        <taxon>Panicoideae</taxon>
        <taxon>Panicodae</taxon>
        <taxon>Paniceae</taxon>
        <taxon>Melinidinae</taxon>
        <taxon>Urochloa</taxon>
    </lineage>
</organism>
<evidence type="ECO:0000256" key="1">
    <source>
        <dbReference type="SAM" id="Phobius"/>
    </source>
</evidence>
<feature type="transmembrane region" description="Helical" evidence="1">
    <location>
        <begin position="122"/>
        <end position="140"/>
    </location>
</feature>
<sequence>MVAATMTLWNKVSPAFPYLDDVRSGGDEGPVRVGSAGSVGSLQTFAVCVSIRRCSWLSFGVATTTSSFGLFCDMIWFPQLSGMAVKDCKLALRWVFPQPMFFQRLLDLVVSSEWFMRSSKPLAMAFAGAPFPCCHFSAFFKSRRLKNF</sequence>
<reference evidence="2 3" key="2">
    <citation type="submission" date="2024-10" db="EMBL/GenBank/DDBJ databases">
        <authorList>
            <person name="Ryan C."/>
        </authorList>
    </citation>
    <scope>NUCLEOTIDE SEQUENCE [LARGE SCALE GENOMIC DNA]</scope>
</reference>
<feature type="transmembrane region" description="Helical" evidence="1">
    <location>
        <begin position="56"/>
        <end position="77"/>
    </location>
</feature>
<reference evidence="3" key="1">
    <citation type="submission" date="2024-06" db="EMBL/GenBank/DDBJ databases">
        <authorList>
            <person name="Ryan C."/>
        </authorList>
    </citation>
    <scope>NUCLEOTIDE SEQUENCE [LARGE SCALE GENOMIC DNA]</scope>
</reference>
<protein>
    <submittedName>
        <fullName evidence="2">Uncharacterized protein</fullName>
    </submittedName>
</protein>
<dbReference type="AlphaFoldDB" id="A0ABC9EIW7"/>
<name>A0ABC9EIW7_9POAL</name>